<evidence type="ECO:0000256" key="4">
    <source>
        <dbReference type="SAM" id="Phobius"/>
    </source>
</evidence>
<feature type="transmembrane region" description="Helical" evidence="4">
    <location>
        <begin position="295"/>
        <end position="313"/>
    </location>
</feature>
<evidence type="ECO:0000313" key="7">
    <source>
        <dbReference type="Proteomes" id="UP001597201"/>
    </source>
</evidence>
<dbReference type="RefSeq" id="WP_377176550.1">
    <property type="nucleotide sequence ID" value="NZ_JBHTMY010000002.1"/>
</dbReference>
<dbReference type="SUPFAM" id="SSF53448">
    <property type="entry name" value="Nucleotide-diphospho-sugar transferases"/>
    <property type="match status" value="1"/>
</dbReference>
<keyword evidence="4" id="KW-0812">Transmembrane</keyword>
<evidence type="ECO:0000313" key="6">
    <source>
        <dbReference type="EMBL" id="MFD1314696.1"/>
    </source>
</evidence>
<protein>
    <submittedName>
        <fullName evidence="6">Glycosyltransferase</fullName>
        <ecNumber evidence="6">2.4.-.-</ecNumber>
    </submittedName>
</protein>
<evidence type="ECO:0000256" key="2">
    <source>
        <dbReference type="ARBA" id="ARBA00022676"/>
    </source>
</evidence>
<gene>
    <name evidence="6" type="ORF">ACFQ39_03635</name>
</gene>
<keyword evidence="3 6" id="KW-0808">Transferase</keyword>
<evidence type="ECO:0000256" key="1">
    <source>
        <dbReference type="ARBA" id="ARBA00006739"/>
    </source>
</evidence>
<dbReference type="InterPro" id="IPR029044">
    <property type="entry name" value="Nucleotide-diphossugar_trans"/>
</dbReference>
<keyword evidence="2 6" id="KW-0328">Glycosyltransferase</keyword>
<evidence type="ECO:0000256" key="3">
    <source>
        <dbReference type="ARBA" id="ARBA00022679"/>
    </source>
</evidence>
<dbReference type="PANTHER" id="PTHR43630">
    <property type="entry name" value="POLY-BETA-1,6-N-ACETYL-D-GLUCOSAMINE SYNTHASE"/>
    <property type="match status" value="1"/>
</dbReference>
<organism evidence="6 7">
    <name type="scientific">Namhaeicola litoreus</name>
    <dbReference type="NCBI Taxonomy" id="1052145"/>
    <lineage>
        <taxon>Bacteria</taxon>
        <taxon>Pseudomonadati</taxon>
        <taxon>Bacteroidota</taxon>
        <taxon>Flavobacteriia</taxon>
        <taxon>Flavobacteriales</taxon>
        <taxon>Flavobacteriaceae</taxon>
        <taxon>Namhaeicola</taxon>
    </lineage>
</organism>
<dbReference type="PANTHER" id="PTHR43630:SF1">
    <property type="entry name" value="POLY-BETA-1,6-N-ACETYL-D-GLUCOSAMINE SYNTHASE"/>
    <property type="match status" value="1"/>
</dbReference>
<dbReference type="Proteomes" id="UP001597201">
    <property type="component" value="Unassembled WGS sequence"/>
</dbReference>
<accession>A0ABW3Y0K0</accession>
<dbReference type="GO" id="GO:0016757">
    <property type="term" value="F:glycosyltransferase activity"/>
    <property type="evidence" value="ECO:0007669"/>
    <property type="project" value="UniProtKB-KW"/>
</dbReference>
<feature type="transmembrane region" description="Helical" evidence="4">
    <location>
        <begin position="325"/>
        <end position="346"/>
    </location>
</feature>
<dbReference type="EC" id="2.4.-.-" evidence="6"/>
<dbReference type="Pfam" id="PF00535">
    <property type="entry name" value="Glycos_transf_2"/>
    <property type="match status" value="1"/>
</dbReference>
<keyword evidence="4" id="KW-1133">Transmembrane helix</keyword>
<dbReference type="CDD" id="cd04192">
    <property type="entry name" value="GT_2_like_e"/>
    <property type="match status" value="1"/>
</dbReference>
<dbReference type="EMBL" id="JBHTMY010000002">
    <property type="protein sequence ID" value="MFD1314696.1"/>
    <property type="molecule type" value="Genomic_DNA"/>
</dbReference>
<proteinExistence type="inferred from homology"/>
<feature type="domain" description="Glycosyltransferase 2-like" evidence="5">
    <location>
        <begin position="27"/>
        <end position="155"/>
    </location>
</feature>
<evidence type="ECO:0000259" key="5">
    <source>
        <dbReference type="Pfam" id="PF00535"/>
    </source>
</evidence>
<name>A0ABW3Y0K0_9FLAO</name>
<sequence>MLFFFSMGYRRLSIFPSSENINESKFSILIPFRNEGEQLPGLLQSLDQLDYPKKNFEVWMINDESSDNSLEAIHTFTSDNPNLQIRIIDNNRKTNSAKKDAILSGIELSNFNWIITTDADCRVPENWLKLYDQAIKTYEPVLLAAPVGYTNIKNTVLDQIQFFEFLSLQIITIGAFGLGKPFMCNGANLCYHKTTFLSLNGFEGNEDFAGGDDLFLMEKMLEQYPKSVHFIKHKDCMVNTKTENSWNAFFSQRIRWAAKSGGYKKRIGKLTGLIVFFGNLTLVVLLLSAFFYPQIWAFALLSIIIKILADLSLIVNGKVLFNRPIVPLFFLVSSLIYPFLNVYIGFQSFFGFTWKERRYQK</sequence>
<comment type="similarity">
    <text evidence="1">Belongs to the glycosyltransferase 2 family.</text>
</comment>
<reference evidence="7" key="1">
    <citation type="journal article" date="2019" name="Int. J. Syst. Evol. Microbiol.">
        <title>The Global Catalogue of Microorganisms (GCM) 10K type strain sequencing project: providing services to taxonomists for standard genome sequencing and annotation.</title>
        <authorList>
            <consortium name="The Broad Institute Genomics Platform"/>
            <consortium name="The Broad Institute Genome Sequencing Center for Infectious Disease"/>
            <person name="Wu L."/>
            <person name="Ma J."/>
        </authorList>
    </citation>
    <scope>NUCLEOTIDE SEQUENCE [LARGE SCALE GENOMIC DNA]</scope>
    <source>
        <strain evidence="7">CCUG 61485</strain>
    </source>
</reference>
<dbReference type="Gene3D" id="3.90.550.10">
    <property type="entry name" value="Spore Coat Polysaccharide Biosynthesis Protein SpsA, Chain A"/>
    <property type="match status" value="1"/>
</dbReference>
<feature type="transmembrane region" description="Helical" evidence="4">
    <location>
        <begin position="270"/>
        <end position="289"/>
    </location>
</feature>
<dbReference type="InterPro" id="IPR001173">
    <property type="entry name" value="Glyco_trans_2-like"/>
</dbReference>
<keyword evidence="7" id="KW-1185">Reference proteome</keyword>
<keyword evidence="4" id="KW-0472">Membrane</keyword>
<comment type="caution">
    <text evidence="6">The sequence shown here is derived from an EMBL/GenBank/DDBJ whole genome shotgun (WGS) entry which is preliminary data.</text>
</comment>